<dbReference type="NCBIfam" id="TIGR00254">
    <property type="entry name" value="GGDEF"/>
    <property type="match status" value="1"/>
</dbReference>
<proteinExistence type="predicted"/>
<dbReference type="PANTHER" id="PTHR33121">
    <property type="entry name" value="CYCLIC DI-GMP PHOSPHODIESTERASE PDEF"/>
    <property type="match status" value="1"/>
</dbReference>
<dbReference type="Proteomes" id="UP000228859">
    <property type="component" value="Unassembled WGS sequence"/>
</dbReference>
<name>A0A2D3WD69_9BACT</name>
<dbReference type="InterPro" id="IPR035919">
    <property type="entry name" value="EAL_sf"/>
</dbReference>
<keyword evidence="1" id="KW-0812">Transmembrane</keyword>
<feature type="domain" description="GGDEF" evidence="3">
    <location>
        <begin position="352"/>
        <end position="484"/>
    </location>
</feature>
<reference evidence="4 5" key="1">
    <citation type="journal article" date="2017" name="Front. Microbiol.">
        <title>Comparative Genomic Analysis of the Class Epsilonproteobacteria and Proposed Reclassification to Epsilonbacteraeota (phyl. nov.).</title>
        <authorList>
            <person name="Waite D.W."/>
            <person name="Vanwonterghem I."/>
            <person name="Rinke C."/>
            <person name="Parks D.H."/>
            <person name="Zhang Y."/>
            <person name="Takai K."/>
            <person name="Sievert S.M."/>
            <person name="Simon J."/>
            <person name="Campbell B.J."/>
            <person name="Hanson T.E."/>
            <person name="Woyke T."/>
            <person name="Klotz M.G."/>
            <person name="Hugenholtz P."/>
        </authorList>
    </citation>
    <scope>NUCLEOTIDE SEQUENCE [LARGE SCALE GENOMIC DNA]</scope>
    <source>
        <strain evidence="4">UBA12443</strain>
    </source>
</reference>
<keyword evidence="1" id="KW-1133">Transmembrane helix</keyword>
<dbReference type="SMART" id="SM00267">
    <property type="entry name" value="GGDEF"/>
    <property type="match status" value="1"/>
</dbReference>
<comment type="caution">
    <text evidence="4">The sequence shown here is derived from an EMBL/GenBank/DDBJ whole genome shotgun (WGS) entry which is preliminary data.</text>
</comment>
<feature type="transmembrane region" description="Helical" evidence="1">
    <location>
        <begin position="6"/>
        <end position="25"/>
    </location>
</feature>
<dbReference type="InterPro" id="IPR043128">
    <property type="entry name" value="Rev_trsase/Diguanyl_cyclase"/>
</dbReference>
<dbReference type="EMBL" id="DLUI01000090">
    <property type="protein sequence ID" value="DAB38368.1"/>
    <property type="molecule type" value="Genomic_DNA"/>
</dbReference>
<dbReference type="AlphaFoldDB" id="A0A2D3WD69"/>
<evidence type="ECO:0008006" key="6">
    <source>
        <dbReference type="Google" id="ProtNLM"/>
    </source>
</evidence>
<sequence length="731" mass="84681">MDKIRIKATLLSIFIVLLLISYFLFNALESKKRTLDDKMYEHHELLQNTYKLSVFTTEKSLNYLGFQILTDQKIVNAFEARDRETLYRLALPYFNKAYARGEVDLTGFIRNDGIHFLRLTDPKKFGDNIAKKRPMIEEALRTRQPIVSLDVTLYNISLVTLVPIFKENRFLGLLQASVKINRIQEHLDIHSGIKSALAFDSKTLHTLLPDKHLKEYGDYALISYNDPLFENLPNEYTLEDSYRITYNGRTYMIAPEELRTYANKSLAKIVCALDVTEDEIIYKREIRELIIVSLLVLILLSIVLHFGFKALIDRIHDLSSQHSKQLHYQLYNDSLTRLPNRKALFEDLSHNYYRGVMLLNIDNFKEMNDLYGHEIGDKILSAIGNTLQNTVIDHPLTVYKMHADEYALALTESISEHKFAHLCHEILHTLNEGYYDIDGISIFVTFGMGADLCFEEGCDLIGRADMALKTAKKRGVSFVKYNDELHIKEEYSNNIYWSKKLKDAIDEHRFALYYQGIHESSAQSIIEYEALIRIIDKDGSVISPAMFLDIAKKSRLYRHITHFVVNEIFTQLHDTSHTYSINLSLDDILNQETQNLIYKHLKESNVGNRLIFEILESEGIENFEEVSHFITHVKKYGCKIAIDDFGSGYSNFAYLMRLNVDFIKIDGSLIKNLDIDLSAQDIVRTIVEFANRLNIRTIAEFVSTASIYDECKELRIDYIQGYYLSEPQPKV</sequence>
<dbReference type="Gene3D" id="3.30.70.270">
    <property type="match status" value="1"/>
</dbReference>
<dbReference type="InterPro" id="IPR029151">
    <property type="entry name" value="Sensor-like_sf"/>
</dbReference>
<dbReference type="InterPro" id="IPR001633">
    <property type="entry name" value="EAL_dom"/>
</dbReference>
<feature type="transmembrane region" description="Helical" evidence="1">
    <location>
        <begin position="289"/>
        <end position="308"/>
    </location>
</feature>
<dbReference type="Gene3D" id="3.30.450.20">
    <property type="entry name" value="PAS domain"/>
    <property type="match status" value="1"/>
</dbReference>
<evidence type="ECO:0000259" key="2">
    <source>
        <dbReference type="PROSITE" id="PS50883"/>
    </source>
</evidence>
<dbReference type="Pfam" id="PF00563">
    <property type="entry name" value="EAL"/>
    <property type="match status" value="1"/>
</dbReference>
<dbReference type="Pfam" id="PF00990">
    <property type="entry name" value="GGDEF"/>
    <property type="match status" value="1"/>
</dbReference>
<dbReference type="SUPFAM" id="SSF103190">
    <property type="entry name" value="Sensory domain-like"/>
    <property type="match status" value="1"/>
</dbReference>
<dbReference type="SUPFAM" id="SSF55073">
    <property type="entry name" value="Nucleotide cyclase"/>
    <property type="match status" value="1"/>
</dbReference>
<organism evidence="4 5">
    <name type="scientific">Sulfuricurvum kujiense</name>
    <dbReference type="NCBI Taxonomy" id="148813"/>
    <lineage>
        <taxon>Bacteria</taxon>
        <taxon>Pseudomonadati</taxon>
        <taxon>Campylobacterota</taxon>
        <taxon>Epsilonproteobacteria</taxon>
        <taxon>Campylobacterales</taxon>
        <taxon>Sulfurimonadaceae</taxon>
        <taxon>Sulfuricurvum</taxon>
    </lineage>
</organism>
<dbReference type="InterPro" id="IPR029787">
    <property type="entry name" value="Nucleotide_cyclase"/>
</dbReference>
<evidence type="ECO:0000256" key="1">
    <source>
        <dbReference type="SAM" id="Phobius"/>
    </source>
</evidence>
<evidence type="ECO:0000259" key="3">
    <source>
        <dbReference type="PROSITE" id="PS50887"/>
    </source>
</evidence>
<accession>A0A2D3WD69</accession>
<dbReference type="InterPro" id="IPR050706">
    <property type="entry name" value="Cyclic-di-GMP_PDE-like"/>
</dbReference>
<dbReference type="PROSITE" id="PS50887">
    <property type="entry name" value="GGDEF"/>
    <property type="match status" value="1"/>
</dbReference>
<dbReference type="SUPFAM" id="SSF141868">
    <property type="entry name" value="EAL domain-like"/>
    <property type="match status" value="1"/>
</dbReference>
<dbReference type="GO" id="GO:0071111">
    <property type="term" value="F:cyclic-guanylate-specific phosphodiesterase activity"/>
    <property type="evidence" value="ECO:0007669"/>
    <property type="project" value="InterPro"/>
</dbReference>
<protein>
    <recommendedName>
        <fullName evidence="6">Diguanylate cyclase/phosphodiesterase</fullName>
    </recommendedName>
</protein>
<dbReference type="RefSeq" id="WP_303663009.1">
    <property type="nucleotide sequence ID" value="NZ_DLUI01000090.1"/>
</dbReference>
<dbReference type="CDD" id="cd01948">
    <property type="entry name" value="EAL"/>
    <property type="match status" value="1"/>
</dbReference>
<dbReference type="SMART" id="SM00052">
    <property type="entry name" value="EAL"/>
    <property type="match status" value="1"/>
</dbReference>
<gene>
    <name evidence="4" type="ORF">CFH83_06370</name>
</gene>
<dbReference type="InterPro" id="IPR000160">
    <property type="entry name" value="GGDEF_dom"/>
</dbReference>
<dbReference type="PROSITE" id="PS50883">
    <property type="entry name" value="EAL"/>
    <property type="match status" value="1"/>
</dbReference>
<evidence type="ECO:0000313" key="4">
    <source>
        <dbReference type="EMBL" id="DAB38368.1"/>
    </source>
</evidence>
<feature type="domain" description="EAL" evidence="2">
    <location>
        <begin position="494"/>
        <end position="731"/>
    </location>
</feature>
<keyword evidence="1" id="KW-0472">Membrane</keyword>
<dbReference type="InterPro" id="IPR029150">
    <property type="entry name" value="dCache_3"/>
</dbReference>
<dbReference type="CDD" id="cd01949">
    <property type="entry name" value="GGDEF"/>
    <property type="match status" value="1"/>
</dbReference>
<dbReference type="Gene3D" id="3.20.20.450">
    <property type="entry name" value="EAL domain"/>
    <property type="match status" value="1"/>
</dbReference>
<evidence type="ECO:0000313" key="5">
    <source>
        <dbReference type="Proteomes" id="UP000228859"/>
    </source>
</evidence>
<dbReference type="PANTHER" id="PTHR33121:SF71">
    <property type="entry name" value="OXYGEN SENSOR PROTEIN DOSP"/>
    <property type="match status" value="1"/>
</dbReference>
<dbReference type="Pfam" id="PF14827">
    <property type="entry name" value="dCache_3"/>
    <property type="match status" value="1"/>
</dbReference>